<accession>A0A4Y2EI76</accession>
<sequence length="101" mass="11595">MPYIAQRVQNKSNKPLKISDRFKSQIFADLPATDYHSSLKEGNFSRSHPQQGGITTRGCKQDKRRRRKLSHFGSHLRHASNSTANDLVPCPRKRRGKKNHS</sequence>
<comment type="caution">
    <text evidence="2">The sequence shown here is derived from an EMBL/GenBank/DDBJ whole genome shotgun (WGS) entry which is preliminary data.</text>
</comment>
<feature type="region of interest" description="Disordered" evidence="1">
    <location>
        <begin position="39"/>
        <end position="101"/>
    </location>
</feature>
<keyword evidence="3" id="KW-1185">Reference proteome</keyword>
<dbReference type="Proteomes" id="UP000499080">
    <property type="component" value="Unassembled WGS sequence"/>
</dbReference>
<evidence type="ECO:0000256" key="1">
    <source>
        <dbReference type="SAM" id="MobiDB-lite"/>
    </source>
</evidence>
<name>A0A4Y2EI76_ARAVE</name>
<evidence type="ECO:0000313" key="3">
    <source>
        <dbReference type="Proteomes" id="UP000499080"/>
    </source>
</evidence>
<protein>
    <submittedName>
        <fullName evidence="2">Uncharacterized protein</fullName>
    </submittedName>
</protein>
<organism evidence="2 3">
    <name type="scientific">Araneus ventricosus</name>
    <name type="common">Orbweaver spider</name>
    <name type="synonym">Epeira ventricosa</name>
    <dbReference type="NCBI Taxonomy" id="182803"/>
    <lineage>
        <taxon>Eukaryota</taxon>
        <taxon>Metazoa</taxon>
        <taxon>Ecdysozoa</taxon>
        <taxon>Arthropoda</taxon>
        <taxon>Chelicerata</taxon>
        <taxon>Arachnida</taxon>
        <taxon>Araneae</taxon>
        <taxon>Araneomorphae</taxon>
        <taxon>Entelegynae</taxon>
        <taxon>Araneoidea</taxon>
        <taxon>Araneidae</taxon>
        <taxon>Araneus</taxon>
    </lineage>
</organism>
<feature type="compositionally biased region" description="Basic residues" evidence="1">
    <location>
        <begin position="62"/>
        <end position="78"/>
    </location>
</feature>
<feature type="compositionally biased region" description="Polar residues" evidence="1">
    <location>
        <begin position="44"/>
        <end position="54"/>
    </location>
</feature>
<dbReference type="EMBL" id="BGPR01000589">
    <property type="protein sequence ID" value="GBM27554.1"/>
    <property type="molecule type" value="Genomic_DNA"/>
</dbReference>
<reference evidence="2 3" key="1">
    <citation type="journal article" date="2019" name="Sci. Rep.">
        <title>Orb-weaving spider Araneus ventricosus genome elucidates the spidroin gene catalogue.</title>
        <authorList>
            <person name="Kono N."/>
            <person name="Nakamura H."/>
            <person name="Ohtoshi R."/>
            <person name="Moran D.A.P."/>
            <person name="Shinohara A."/>
            <person name="Yoshida Y."/>
            <person name="Fujiwara M."/>
            <person name="Mori M."/>
            <person name="Tomita M."/>
            <person name="Arakawa K."/>
        </authorList>
    </citation>
    <scope>NUCLEOTIDE SEQUENCE [LARGE SCALE GENOMIC DNA]</scope>
</reference>
<dbReference type="AlphaFoldDB" id="A0A4Y2EI76"/>
<feature type="compositionally biased region" description="Basic residues" evidence="1">
    <location>
        <begin position="91"/>
        <end position="101"/>
    </location>
</feature>
<proteinExistence type="predicted"/>
<gene>
    <name evidence="2" type="ORF">AVEN_97071_1</name>
</gene>
<evidence type="ECO:0000313" key="2">
    <source>
        <dbReference type="EMBL" id="GBM27554.1"/>
    </source>
</evidence>